<accession>A0A484LNC3</accession>
<protein>
    <recommendedName>
        <fullName evidence="3">Reverse transcriptase Ty1/copia-type domain-containing protein</fullName>
    </recommendedName>
</protein>
<dbReference type="EMBL" id="OOIL02001701">
    <property type="protein sequence ID" value="VFQ77747.1"/>
    <property type="molecule type" value="Genomic_DNA"/>
</dbReference>
<dbReference type="CDD" id="cd00303">
    <property type="entry name" value="retropepsin_like"/>
    <property type="match status" value="1"/>
</dbReference>
<dbReference type="OrthoDB" id="8036051at2759"/>
<sequence>MAEDGRVRIEKFNGTDFAWWKMQIEALLGECDLDIVLEEKPDGMDKAAEAIWDSKDKKARGKITLALTRSVAFNIMKETTARGMLTALSNMYEKPSAGNRVFLMRELFMMRMNEGSPVADHINEVNSILSRLSSVGMKFDDDTQAVILLSSLPDSWSGFVTTVTETAGTGNLKFDRIRDSVLGEDIRRRNASGGSTSGTVLKRRWVLRTKNPNVKISPGNSLLDLESGNGPRCISGSGGLCKPVETEAVADTVTTGLELGGASTVLSALESKWEEEEIPEDSLGFEVLETEPCISFHAVNGIAGYQTMKVTGHFGKKSIQILIDLGSTHNFLDINLARKLGCRLEAISSQPVTVANGSTLSCQYVCRYVKWRLQGTDFFTDVILIPLGSCDIVLGVQWLSTIGTIKWNFKDLQMEFQFKGKGHVLRGLQGPKVKILEGSQLPKALTEACHFCMLQAAPTRKQQNQRWEDDDWQCGSTTTKVTEPKISGLLKQFEELFQEPKGLPPTKDIFDHRIPLKSESILISIRPYRSGKENTVADALSRVKGSELLAMAISGIQSDVLEVIKESYQLDDHLMAIIAQLHQGKQLKAFKGLLPKQPHIPEWLQGRNVAVPLRPTAILESRKETGQKRQWSSSAVLGAVGGPTSRGCLMEGC</sequence>
<evidence type="ECO:0008006" key="3">
    <source>
        <dbReference type="Google" id="ProtNLM"/>
    </source>
</evidence>
<dbReference type="Pfam" id="PF08284">
    <property type="entry name" value="RVP_2"/>
    <property type="match status" value="1"/>
</dbReference>
<name>A0A484LNC3_9ASTE</name>
<dbReference type="Proteomes" id="UP000595140">
    <property type="component" value="Unassembled WGS sequence"/>
</dbReference>
<dbReference type="InterPro" id="IPR021109">
    <property type="entry name" value="Peptidase_aspartic_dom_sf"/>
</dbReference>
<dbReference type="Pfam" id="PF14223">
    <property type="entry name" value="Retrotran_gag_2"/>
    <property type="match status" value="1"/>
</dbReference>
<evidence type="ECO:0000313" key="2">
    <source>
        <dbReference type="Proteomes" id="UP000595140"/>
    </source>
</evidence>
<evidence type="ECO:0000313" key="1">
    <source>
        <dbReference type="EMBL" id="VFQ77747.1"/>
    </source>
</evidence>
<dbReference type="PANTHER" id="PTHR35317">
    <property type="entry name" value="OS04G0629600 PROTEIN"/>
    <property type="match status" value="1"/>
</dbReference>
<reference evidence="1 2" key="1">
    <citation type="submission" date="2018-04" db="EMBL/GenBank/DDBJ databases">
        <authorList>
            <person name="Vogel A."/>
        </authorList>
    </citation>
    <scope>NUCLEOTIDE SEQUENCE [LARGE SCALE GENOMIC DNA]</scope>
</reference>
<dbReference type="SUPFAM" id="SSF50630">
    <property type="entry name" value="Acid proteases"/>
    <property type="match status" value="1"/>
</dbReference>
<proteinExistence type="predicted"/>
<keyword evidence="2" id="KW-1185">Reference proteome</keyword>
<dbReference type="AlphaFoldDB" id="A0A484LNC3"/>
<dbReference type="Gene3D" id="2.40.70.10">
    <property type="entry name" value="Acid Proteases"/>
    <property type="match status" value="1"/>
</dbReference>
<organism evidence="1 2">
    <name type="scientific">Cuscuta campestris</name>
    <dbReference type="NCBI Taxonomy" id="132261"/>
    <lineage>
        <taxon>Eukaryota</taxon>
        <taxon>Viridiplantae</taxon>
        <taxon>Streptophyta</taxon>
        <taxon>Embryophyta</taxon>
        <taxon>Tracheophyta</taxon>
        <taxon>Spermatophyta</taxon>
        <taxon>Magnoliopsida</taxon>
        <taxon>eudicotyledons</taxon>
        <taxon>Gunneridae</taxon>
        <taxon>Pentapetalae</taxon>
        <taxon>asterids</taxon>
        <taxon>lamiids</taxon>
        <taxon>Solanales</taxon>
        <taxon>Convolvulaceae</taxon>
        <taxon>Cuscuteae</taxon>
        <taxon>Cuscuta</taxon>
        <taxon>Cuscuta subgen. Grammica</taxon>
        <taxon>Cuscuta sect. Cleistogrammica</taxon>
    </lineage>
</organism>
<gene>
    <name evidence="1" type="ORF">CCAM_LOCUS19523</name>
</gene>
<dbReference type="PANTHER" id="PTHR35317:SF29">
    <property type="entry name" value="CCHC-TYPE DOMAIN-CONTAINING PROTEIN"/>
    <property type="match status" value="1"/>
</dbReference>